<protein>
    <submittedName>
        <fullName evidence="4">Glutathione S-transferase</fullName>
    </submittedName>
</protein>
<dbReference type="PROSITE" id="PS50405">
    <property type="entry name" value="GST_CTER"/>
    <property type="match status" value="1"/>
</dbReference>
<dbReference type="InterPro" id="IPR040079">
    <property type="entry name" value="Glutathione_S-Trfase"/>
</dbReference>
<feature type="domain" description="GST C-terminal" evidence="3">
    <location>
        <begin position="90"/>
        <end position="207"/>
    </location>
</feature>
<dbReference type="SFLD" id="SFLDG00358">
    <property type="entry name" value="Main_(cytGST)"/>
    <property type="match status" value="1"/>
</dbReference>
<dbReference type="SUPFAM" id="SSF47616">
    <property type="entry name" value="GST C-terminal domain-like"/>
    <property type="match status" value="1"/>
</dbReference>
<name>A0A2A5WC51_9GAMM</name>
<dbReference type="InterPro" id="IPR036282">
    <property type="entry name" value="Glutathione-S-Trfase_C_sf"/>
</dbReference>
<evidence type="ECO:0000259" key="3">
    <source>
        <dbReference type="PROSITE" id="PS50405"/>
    </source>
</evidence>
<dbReference type="Proteomes" id="UP000219329">
    <property type="component" value="Unassembled WGS sequence"/>
</dbReference>
<evidence type="ECO:0000259" key="2">
    <source>
        <dbReference type="PROSITE" id="PS50404"/>
    </source>
</evidence>
<dbReference type="GO" id="GO:0016740">
    <property type="term" value="F:transferase activity"/>
    <property type="evidence" value="ECO:0007669"/>
    <property type="project" value="UniProtKB-KW"/>
</dbReference>
<keyword evidence="4" id="KW-0808">Transferase</keyword>
<dbReference type="Gene3D" id="3.40.30.10">
    <property type="entry name" value="Glutaredoxin"/>
    <property type="match status" value="1"/>
</dbReference>
<gene>
    <name evidence="4" type="ORF">CNF02_06495</name>
</gene>
<feature type="domain" description="GST N-terminal" evidence="2">
    <location>
        <begin position="1"/>
        <end position="84"/>
    </location>
</feature>
<dbReference type="SFLD" id="SFLDG01150">
    <property type="entry name" value="Main.1:_Beta-like"/>
    <property type="match status" value="1"/>
</dbReference>
<dbReference type="Pfam" id="PF00043">
    <property type="entry name" value="GST_C"/>
    <property type="match status" value="1"/>
</dbReference>
<dbReference type="AlphaFoldDB" id="A0A2A5WC51"/>
<dbReference type="PROSITE" id="PS50404">
    <property type="entry name" value="GST_NTER"/>
    <property type="match status" value="1"/>
</dbReference>
<dbReference type="InterPro" id="IPR004045">
    <property type="entry name" value="Glutathione_S-Trfase_N"/>
</dbReference>
<dbReference type="InterPro" id="IPR004046">
    <property type="entry name" value="GST_C"/>
</dbReference>
<dbReference type="SFLD" id="SFLDS00019">
    <property type="entry name" value="Glutathione_Transferase_(cytos"/>
    <property type="match status" value="1"/>
</dbReference>
<comment type="caution">
    <text evidence="4">The sequence shown here is derived from an EMBL/GenBank/DDBJ whole genome shotgun (WGS) entry which is preliminary data.</text>
</comment>
<dbReference type="EMBL" id="NTJZ01000005">
    <property type="protein sequence ID" value="PDH34002.1"/>
    <property type="molecule type" value="Genomic_DNA"/>
</dbReference>
<dbReference type="Gene3D" id="1.20.1050.10">
    <property type="match status" value="1"/>
</dbReference>
<accession>A0A2A5WC51</accession>
<sequence length="207" mass="23651">MKLYGMQQSRSFRCLWALEESGLQYDYVPIKLRIEETDPDSAQNPAYLAVNVQGKVPSLKDGDMTLTESVAILQYIARKAPAAGLVPKCNDQVLAKHDELVSFVLAELEQPLWSKGKHIFALPEEQRIPAMLETAKFEFAKALNTLDHLLEDNEFAIADHFSIVDILLAQTFNWALRFEFDLPQKYVNLRNRHYDRPAAKRAMELIS</sequence>
<reference evidence="4 5" key="1">
    <citation type="submission" date="2017-08" db="EMBL/GenBank/DDBJ databases">
        <title>Fine stratification of microbial communities through a metagenomic profile of the photic zone.</title>
        <authorList>
            <person name="Haro-Moreno J.M."/>
            <person name="Lopez-Perez M."/>
            <person name="De La Torre J."/>
            <person name="Picazo A."/>
            <person name="Camacho A."/>
            <person name="Rodriguez-Valera F."/>
        </authorList>
    </citation>
    <scope>NUCLEOTIDE SEQUENCE [LARGE SCALE GENOMIC DNA]</scope>
    <source>
        <strain evidence="4">MED-G28</strain>
    </source>
</reference>
<dbReference type="InterPro" id="IPR036249">
    <property type="entry name" value="Thioredoxin-like_sf"/>
</dbReference>
<comment type="similarity">
    <text evidence="1">Belongs to the GST superfamily.</text>
</comment>
<dbReference type="InterPro" id="IPR010987">
    <property type="entry name" value="Glutathione-S-Trfase_C-like"/>
</dbReference>
<dbReference type="Pfam" id="PF02798">
    <property type="entry name" value="GST_N"/>
    <property type="match status" value="1"/>
</dbReference>
<dbReference type="CDD" id="cd03046">
    <property type="entry name" value="GST_N_GTT1_like"/>
    <property type="match status" value="1"/>
</dbReference>
<organism evidence="4 5">
    <name type="scientific">OM182 bacterium MED-G28</name>
    <dbReference type="NCBI Taxonomy" id="1986256"/>
    <lineage>
        <taxon>Bacteria</taxon>
        <taxon>Pseudomonadati</taxon>
        <taxon>Pseudomonadota</taxon>
        <taxon>Gammaproteobacteria</taxon>
        <taxon>OMG group</taxon>
        <taxon>OM182 clade</taxon>
    </lineage>
</organism>
<proteinExistence type="inferred from homology"/>
<evidence type="ECO:0000313" key="5">
    <source>
        <dbReference type="Proteomes" id="UP000219329"/>
    </source>
</evidence>
<evidence type="ECO:0000313" key="4">
    <source>
        <dbReference type="EMBL" id="PDH34002.1"/>
    </source>
</evidence>
<dbReference type="PANTHER" id="PTHR44051:SF8">
    <property type="entry name" value="GLUTATHIONE S-TRANSFERASE GSTA"/>
    <property type="match status" value="1"/>
</dbReference>
<dbReference type="PANTHER" id="PTHR44051">
    <property type="entry name" value="GLUTATHIONE S-TRANSFERASE-RELATED"/>
    <property type="match status" value="1"/>
</dbReference>
<dbReference type="SUPFAM" id="SSF52833">
    <property type="entry name" value="Thioredoxin-like"/>
    <property type="match status" value="1"/>
</dbReference>
<evidence type="ECO:0000256" key="1">
    <source>
        <dbReference type="RuleBase" id="RU003494"/>
    </source>
</evidence>